<reference evidence="1" key="1">
    <citation type="submission" date="2020-02" db="EMBL/GenBank/DDBJ databases">
        <title>Delineation of the pyrene-degrading pathway in Roseobacter clade bacteria by genomic analysis.</title>
        <authorList>
            <person name="Zhou H."/>
            <person name="Wang H."/>
        </authorList>
    </citation>
    <scope>NUCLEOTIDE SEQUENCE</scope>
    <source>
        <strain evidence="1">PrR005</strain>
    </source>
</reference>
<dbReference type="PANTHER" id="PTHR42905:SF2">
    <property type="entry name" value="PHOSPHOENOLPYRUVATE CARBOXYLASE FAMILY PROTEIN"/>
    <property type="match status" value="1"/>
</dbReference>
<dbReference type="SUPFAM" id="SSF51621">
    <property type="entry name" value="Phosphoenolpyruvate/pyruvate domain"/>
    <property type="match status" value="1"/>
</dbReference>
<gene>
    <name evidence="1" type="ORF">G0P99_02905</name>
</gene>
<organism evidence="1">
    <name type="scientific">Ruegeria sp. PrR005</name>
    <dbReference type="NCBI Taxonomy" id="2706882"/>
    <lineage>
        <taxon>Bacteria</taxon>
        <taxon>Pseudomonadati</taxon>
        <taxon>Pseudomonadota</taxon>
        <taxon>Alphaproteobacteria</taxon>
        <taxon>Rhodobacterales</taxon>
        <taxon>Roseobacteraceae</taxon>
        <taxon>Ruegeria</taxon>
    </lineage>
</organism>
<dbReference type="CDD" id="cd00377">
    <property type="entry name" value="ICL_PEPM"/>
    <property type="match status" value="1"/>
</dbReference>
<name>A0A6B2NI84_9RHOB</name>
<comment type="caution">
    <text evidence="1">The sequence shown here is derived from an EMBL/GenBank/DDBJ whole genome shotgun (WGS) entry which is preliminary data.</text>
</comment>
<dbReference type="GO" id="GO:0016829">
    <property type="term" value="F:lyase activity"/>
    <property type="evidence" value="ECO:0007669"/>
    <property type="project" value="UniProtKB-KW"/>
</dbReference>
<dbReference type="Gene3D" id="3.20.20.60">
    <property type="entry name" value="Phosphoenolpyruvate-binding domains"/>
    <property type="match status" value="1"/>
</dbReference>
<accession>A0A6B2NI84</accession>
<dbReference type="RefSeq" id="WP_164127539.1">
    <property type="nucleotide sequence ID" value="NZ_JAAGOX010000004.1"/>
</dbReference>
<dbReference type="AlphaFoldDB" id="A0A6B2NI84"/>
<dbReference type="Pfam" id="PF13714">
    <property type="entry name" value="PEP_mutase"/>
    <property type="match status" value="1"/>
</dbReference>
<dbReference type="PANTHER" id="PTHR42905">
    <property type="entry name" value="PHOSPHOENOLPYRUVATE CARBOXYLASE"/>
    <property type="match status" value="1"/>
</dbReference>
<dbReference type="InterPro" id="IPR015813">
    <property type="entry name" value="Pyrv/PenolPyrv_kinase-like_dom"/>
</dbReference>
<proteinExistence type="predicted"/>
<dbReference type="EMBL" id="JAAGOX010000004">
    <property type="protein sequence ID" value="NDW43902.1"/>
    <property type="molecule type" value="Genomic_DNA"/>
</dbReference>
<sequence>MIQAQKLRSLLAEDRCHVMPCCFDALSARLIAQEGYELTFMSGFAISASRIGAPDLGLMSYGEVVDQARNITEAVNIPLIGDGDTGYGNAMNVRRTVTGFARAGCASVMIEDQLAPKRCGHTPGKAVVGRDEAFDRIRAAVDAREELRAAGGDILILARTDARHEHGLAEAIARAERFAQLGADILFVEAPRNETEMRQVCANLPGPKMANIVEGGETPDLPNAALHDIGYSIAAYPLSLMAVAMQAMVTCLRQMRGETRTGLMDFAELRQRIGFDDYYKTSERYASSKRDHSPARSDGT</sequence>
<evidence type="ECO:0000313" key="1">
    <source>
        <dbReference type="EMBL" id="NDW43902.1"/>
    </source>
</evidence>
<dbReference type="InterPro" id="IPR039556">
    <property type="entry name" value="ICL/PEPM"/>
</dbReference>
<protein>
    <submittedName>
        <fullName evidence="1">Isocitrate lyase/PEP mutase family protein</fullName>
    </submittedName>
</protein>
<keyword evidence="1" id="KW-0456">Lyase</keyword>
<dbReference type="InterPro" id="IPR040442">
    <property type="entry name" value="Pyrv_kinase-like_dom_sf"/>
</dbReference>